<evidence type="ECO:0000256" key="3">
    <source>
        <dbReference type="ARBA" id="ARBA00022777"/>
    </source>
</evidence>
<dbReference type="EC" id="2.7.4.-" evidence="4"/>
<dbReference type="Pfam" id="PF03976">
    <property type="entry name" value="PPK2"/>
    <property type="match status" value="1"/>
</dbReference>
<evidence type="ECO:0000256" key="4">
    <source>
        <dbReference type="RuleBase" id="RU369062"/>
    </source>
</evidence>
<dbReference type="EMBL" id="SISK01000001">
    <property type="protein sequence ID" value="TBN43739.1"/>
    <property type="molecule type" value="Genomic_DNA"/>
</dbReference>
<feature type="compositionally biased region" description="Polar residues" evidence="5">
    <location>
        <begin position="1"/>
        <end position="17"/>
    </location>
</feature>
<evidence type="ECO:0000256" key="2">
    <source>
        <dbReference type="ARBA" id="ARBA00022679"/>
    </source>
</evidence>
<dbReference type="GO" id="GO:0006793">
    <property type="term" value="P:phosphorus metabolic process"/>
    <property type="evidence" value="ECO:0007669"/>
    <property type="project" value="InterPro"/>
</dbReference>
<proteinExistence type="inferred from homology"/>
<dbReference type="GO" id="GO:0008976">
    <property type="term" value="F:polyphosphate kinase activity"/>
    <property type="evidence" value="ECO:0007669"/>
    <property type="project" value="UniProtKB-UniRule"/>
</dbReference>
<dbReference type="Gene3D" id="3.40.50.300">
    <property type="entry name" value="P-loop containing nucleotide triphosphate hydrolases"/>
    <property type="match status" value="1"/>
</dbReference>
<evidence type="ECO:0000313" key="7">
    <source>
        <dbReference type="EMBL" id="TBN43739.1"/>
    </source>
</evidence>
<comment type="subunit">
    <text evidence="4">Homotetramer.</text>
</comment>
<name>A0A4Q9G8B8_9RHOB</name>
<dbReference type="SUPFAM" id="SSF52540">
    <property type="entry name" value="P-loop containing nucleoside triphosphate hydrolases"/>
    <property type="match status" value="1"/>
</dbReference>
<dbReference type="PANTHER" id="PTHR34383">
    <property type="entry name" value="POLYPHOSPHATE:AMP PHOSPHOTRANSFERASE-RELATED"/>
    <property type="match status" value="1"/>
</dbReference>
<gene>
    <name evidence="7" type="primary">ppk2</name>
    <name evidence="7" type="ORF">EYE42_00950</name>
</gene>
<keyword evidence="2 4" id="KW-0808">Transferase</keyword>
<comment type="similarity">
    <text evidence="1 4">Belongs to the polyphosphate kinase 2 (PPK2) family. Class I subfamily.</text>
</comment>
<feature type="domain" description="Polyphosphate kinase-2-related" evidence="6">
    <location>
        <begin position="76"/>
        <end position="300"/>
    </location>
</feature>
<dbReference type="PANTHER" id="PTHR34383:SF1">
    <property type="entry name" value="ADP-POLYPHOSPHATE PHOSPHOTRANSFERASE"/>
    <property type="match status" value="1"/>
</dbReference>
<dbReference type="OrthoDB" id="9775224at2"/>
<dbReference type="InterPro" id="IPR022486">
    <property type="entry name" value="PPK2_PA0141"/>
</dbReference>
<dbReference type="NCBIfam" id="TIGR03707">
    <property type="entry name" value="PPK2_P_aer"/>
    <property type="match status" value="1"/>
</dbReference>
<evidence type="ECO:0000256" key="5">
    <source>
        <dbReference type="SAM" id="MobiDB-lite"/>
    </source>
</evidence>
<evidence type="ECO:0000313" key="8">
    <source>
        <dbReference type="Proteomes" id="UP000293520"/>
    </source>
</evidence>
<comment type="caution">
    <text evidence="7">The sequence shown here is derived from an EMBL/GenBank/DDBJ whole genome shotgun (WGS) entry which is preliminary data.</text>
</comment>
<evidence type="ECO:0000256" key="1">
    <source>
        <dbReference type="ARBA" id="ARBA00009924"/>
    </source>
</evidence>
<evidence type="ECO:0000259" key="6">
    <source>
        <dbReference type="Pfam" id="PF03976"/>
    </source>
</evidence>
<feature type="region of interest" description="Disordered" evidence="5">
    <location>
        <begin position="1"/>
        <end position="35"/>
    </location>
</feature>
<reference evidence="7 8" key="1">
    <citation type="submission" date="2019-02" db="EMBL/GenBank/DDBJ databases">
        <title>Paracoccus subflavus sp. nov., isolated from marine sediment of the Pacific Ocean.</title>
        <authorList>
            <person name="Zhang G."/>
        </authorList>
    </citation>
    <scope>NUCLEOTIDE SEQUENCE [LARGE SCALE GENOMIC DNA]</scope>
    <source>
        <strain evidence="7 8">GY0581</strain>
    </source>
</reference>
<keyword evidence="8" id="KW-1185">Reference proteome</keyword>
<dbReference type="InterPro" id="IPR022488">
    <property type="entry name" value="PPK2-related"/>
</dbReference>
<sequence length="321" mass="36578">MRICSTETGSTRSTRPPITTCHASAKDRPVPSNPDLPLVGKITEALTAAPRDIRKVLDGPDKDDILDPAYPYRTVLDKDLYKTRMKGLQLQLVRLMHDVVATGKRLVVLFEGRDAAGKGGTIERMRQNLNPRSAYIVALPRPTEREAGQWYFQRYADWLPARGEIALFDRSWYNRGVVERVFGFSTEQQRQVFFRQLPLFEQMLVDDGIILIKLWLNVGRAEQMRRFLDRERDPLKQWKLSSIDVDGVLRWDDYTAAIRDTLTWSHTPVAPWHVIRSDDKRRAHLAAIQTVLNGVDFAGKDTEAIGTPDMAIAGGPELLDR</sequence>
<keyword evidence="3 4" id="KW-0418">Kinase</keyword>
<dbReference type="AlphaFoldDB" id="A0A4Q9G8B8"/>
<comment type="function">
    <text evidence="4">Uses inorganic polyphosphate (polyP) as a donor to convert GDP to GTP or ADP to ATP.</text>
</comment>
<accession>A0A4Q9G8B8</accession>
<dbReference type="InterPro" id="IPR027417">
    <property type="entry name" value="P-loop_NTPase"/>
</dbReference>
<organism evidence="7 8">
    <name type="scientific">Paracoccus subflavus</name>
    <dbReference type="NCBI Taxonomy" id="2528244"/>
    <lineage>
        <taxon>Bacteria</taxon>
        <taxon>Pseudomonadati</taxon>
        <taxon>Pseudomonadota</taxon>
        <taxon>Alphaproteobacteria</taxon>
        <taxon>Rhodobacterales</taxon>
        <taxon>Paracoccaceae</taxon>
        <taxon>Paracoccus</taxon>
    </lineage>
</organism>
<dbReference type="Proteomes" id="UP000293520">
    <property type="component" value="Unassembled WGS sequence"/>
</dbReference>
<protein>
    <recommendedName>
        <fullName evidence="4">ADP/GDP-polyphosphate phosphotransferase</fullName>
        <ecNumber evidence="4">2.7.4.-</ecNumber>
    </recommendedName>
    <alternativeName>
        <fullName evidence="4">Polyphosphate kinase PPK2</fullName>
    </alternativeName>
</protein>